<sequence>MASASQPGEDIVVSPGSAMQHWQSEASAQLDRALRRAAPTRTDNKNAIVQIAFTRDANGRATDLEFVNREGGWFERSTAKRAVRSLDNLDEVPVTQSDEVYFLANIIFANDQRSHDQLKDRLAQMETARLAENSPRSQYIALGY</sequence>
<proteinExistence type="predicted"/>
<organism evidence="1 2">
    <name type="scientific">Erythrobacter fulvus</name>
    <dbReference type="NCBI Taxonomy" id="2987523"/>
    <lineage>
        <taxon>Bacteria</taxon>
        <taxon>Pseudomonadati</taxon>
        <taxon>Pseudomonadota</taxon>
        <taxon>Alphaproteobacteria</taxon>
        <taxon>Sphingomonadales</taxon>
        <taxon>Erythrobacteraceae</taxon>
        <taxon>Erythrobacter/Porphyrobacter group</taxon>
        <taxon>Erythrobacter</taxon>
    </lineage>
</organism>
<gene>
    <name evidence="1" type="ORF">OIK40_14365</name>
</gene>
<evidence type="ECO:0008006" key="3">
    <source>
        <dbReference type="Google" id="ProtNLM"/>
    </source>
</evidence>
<dbReference type="SUPFAM" id="SSF74653">
    <property type="entry name" value="TolA/TonB C-terminal domain"/>
    <property type="match status" value="1"/>
</dbReference>
<protein>
    <recommendedName>
        <fullName evidence="3">TonB C-terminal domain-containing protein</fullName>
    </recommendedName>
</protein>
<keyword evidence="2" id="KW-1185">Reference proteome</keyword>
<dbReference type="EMBL" id="JAQQXQ010000014">
    <property type="protein sequence ID" value="MDC8755830.1"/>
    <property type="molecule type" value="Genomic_DNA"/>
</dbReference>
<evidence type="ECO:0000313" key="1">
    <source>
        <dbReference type="EMBL" id="MDC8755830.1"/>
    </source>
</evidence>
<evidence type="ECO:0000313" key="2">
    <source>
        <dbReference type="Proteomes" id="UP001216558"/>
    </source>
</evidence>
<name>A0ABT5JUH3_9SPHN</name>
<dbReference type="Proteomes" id="UP001216558">
    <property type="component" value="Unassembled WGS sequence"/>
</dbReference>
<comment type="caution">
    <text evidence="1">The sequence shown here is derived from an EMBL/GenBank/DDBJ whole genome shotgun (WGS) entry which is preliminary data.</text>
</comment>
<reference evidence="1 2" key="1">
    <citation type="submission" date="2022-10" db="EMBL/GenBank/DDBJ databases">
        <title>Erythrobacter sp. sf7 Genome sequencing.</title>
        <authorList>
            <person name="Park S."/>
        </authorList>
    </citation>
    <scope>NUCLEOTIDE SEQUENCE [LARGE SCALE GENOMIC DNA]</scope>
    <source>
        <strain evidence="2">sf7</strain>
    </source>
</reference>
<accession>A0ABT5JUH3</accession>